<gene>
    <name evidence="2" type="ORF">NPX13_g6928</name>
</gene>
<dbReference type="PANTHER" id="PTHR21310">
    <property type="entry name" value="AMINOGLYCOSIDE PHOSPHOTRANSFERASE-RELATED-RELATED"/>
    <property type="match status" value="1"/>
</dbReference>
<evidence type="ECO:0000259" key="1">
    <source>
        <dbReference type="Pfam" id="PF01636"/>
    </source>
</evidence>
<accession>A0A9W8NBX8</accession>
<dbReference type="EMBL" id="JANPWZ010001291">
    <property type="protein sequence ID" value="KAJ3566996.1"/>
    <property type="molecule type" value="Genomic_DNA"/>
</dbReference>
<dbReference type="PANTHER" id="PTHR21310:SF13">
    <property type="entry name" value="AMINOGLYCOSIDE PHOSPHOTRANSFERASE DOMAIN-CONTAINING PROTEIN"/>
    <property type="match status" value="1"/>
</dbReference>
<comment type="caution">
    <text evidence="2">The sequence shown here is derived from an EMBL/GenBank/DDBJ whole genome shotgun (WGS) entry which is preliminary data.</text>
</comment>
<protein>
    <recommendedName>
        <fullName evidence="1">Aminoglycoside phosphotransferase domain-containing protein</fullName>
    </recommendedName>
</protein>
<dbReference type="VEuPathDB" id="FungiDB:F4678DRAFT_483283"/>
<name>A0A9W8NBX8_9PEZI</name>
<sequence>MTDISQNNQDGLEWEFGLFHTLPCWTREPSIPAIENVSRQCLKIPSESPCHVSFFAGGTYNKLYRVDYTDGSVLMRVTLPVHPYHKTRGEATTLIWLRYHTSVPVPKVIAFDDSRNNEIGFEWILMELMPGTPAYKAWRTISMDQKEVMTKRIAEIQAELYYHGKLHLAFKEIGTLHPSTTKEAAKMPIPVAPDTLVSMERFQAYRLKYDVPRGPFRSSYTWLESYINLLILEQLEAIEKLGDDEDKDDPEEILAAARGLLSLLPQVFPETEETNLTPTVLWHHDLNLRNILVDEKGDVTAIVDWECVSAMPIWMTTNIPRFLQGQSRLEEPIRDSYGDETPSDLEWPRQDPDSLFDSLQLDNEGKTPLYWEHMMEYEVTKLCEVYKTRLTALWPGWQLHNDPLKLDFYEALMQCDGICKKMVDKWVKQIRGGNVIRWKDMFVDRDTGLYRVKFLEIPDDDTNTDSDVVSIAAR</sequence>
<evidence type="ECO:0000313" key="3">
    <source>
        <dbReference type="Proteomes" id="UP001148614"/>
    </source>
</evidence>
<feature type="domain" description="Aminoglycoside phosphotransferase" evidence="1">
    <location>
        <begin position="52"/>
        <end position="314"/>
    </location>
</feature>
<dbReference type="InterPro" id="IPR051678">
    <property type="entry name" value="AGP_Transferase"/>
</dbReference>
<dbReference type="SUPFAM" id="SSF56112">
    <property type="entry name" value="Protein kinase-like (PK-like)"/>
    <property type="match status" value="1"/>
</dbReference>
<dbReference type="Gene3D" id="3.90.1200.10">
    <property type="match status" value="1"/>
</dbReference>
<dbReference type="InterPro" id="IPR011009">
    <property type="entry name" value="Kinase-like_dom_sf"/>
</dbReference>
<dbReference type="Gene3D" id="3.30.200.20">
    <property type="entry name" value="Phosphorylase Kinase, domain 1"/>
    <property type="match status" value="1"/>
</dbReference>
<dbReference type="InterPro" id="IPR002575">
    <property type="entry name" value="Aminoglycoside_PTrfase"/>
</dbReference>
<dbReference type="AlphaFoldDB" id="A0A9W8NBX8"/>
<dbReference type="Pfam" id="PF01636">
    <property type="entry name" value="APH"/>
    <property type="match status" value="1"/>
</dbReference>
<dbReference type="Proteomes" id="UP001148614">
    <property type="component" value="Unassembled WGS sequence"/>
</dbReference>
<evidence type="ECO:0000313" key="2">
    <source>
        <dbReference type="EMBL" id="KAJ3566996.1"/>
    </source>
</evidence>
<keyword evidence="3" id="KW-1185">Reference proteome</keyword>
<reference evidence="2" key="1">
    <citation type="submission" date="2022-07" db="EMBL/GenBank/DDBJ databases">
        <title>Genome Sequence of Xylaria arbuscula.</title>
        <authorList>
            <person name="Buettner E."/>
        </authorList>
    </citation>
    <scope>NUCLEOTIDE SEQUENCE</scope>
    <source>
        <strain evidence="2">VT107</strain>
    </source>
</reference>
<proteinExistence type="predicted"/>
<organism evidence="2 3">
    <name type="scientific">Xylaria arbuscula</name>
    <dbReference type="NCBI Taxonomy" id="114810"/>
    <lineage>
        <taxon>Eukaryota</taxon>
        <taxon>Fungi</taxon>
        <taxon>Dikarya</taxon>
        <taxon>Ascomycota</taxon>
        <taxon>Pezizomycotina</taxon>
        <taxon>Sordariomycetes</taxon>
        <taxon>Xylariomycetidae</taxon>
        <taxon>Xylariales</taxon>
        <taxon>Xylariaceae</taxon>
        <taxon>Xylaria</taxon>
    </lineage>
</organism>